<evidence type="ECO:0000313" key="2">
    <source>
        <dbReference type="Proteomes" id="UP000037151"/>
    </source>
</evidence>
<dbReference type="PATRIC" id="fig|42234.21.peg.5420"/>
<proteinExistence type="predicted"/>
<dbReference type="Proteomes" id="UP000037151">
    <property type="component" value="Unassembled WGS sequence"/>
</dbReference>
<protein>
    <submittedName>
        <fullName evidence="1">Uncharacterized protein</fullName>
    </submittedName>
</protein>
<reference evidence="2" key="1">
    <citation type="submission" date="2014-07" db="EMBL/GenBank/DDBJ databases">
        <title>Genome sequencing of plant-pathogenic Streptomyces species.</title>
        <authorList>
            <person name="Harrison J."/>
            <person name="Sapp M."/>
            <person name="Thwaites R."/>
            <person name="Studholme D.J."/>
        </authorList>
    </citation>
    <scope>NUCLEOTIDE SEQUENCE [LARGE SCALE GENOMIC DNA]</scope>
    <source>
        <strain evidence="2">NCPPB 4445</strain>
    </source>
</reference>
<sequence>MAMAVESVEYDVVDSGLRPTAAPVARGEKVLRPAFISRVGVEAVGRVPREFPTPPVPFGISSVRCVVLRC</sequence>
<evidence type="ECO:0000313" key="1">
    <source>
        <dbReference type="EMBL" id="KND31510.1"/>
    </source>
</evidence>
<accession>A0A0L0K1L0</accession>
<name>A0A0L0K1L0_9ACTN</name>
<comment type="caution">
    <text evidence="1">The sequence shown here is derived from an EMBL/GenBank/DDBJ whole genome shotgun (WGS) entry which is preliminary data.</text>
</comment>
<dbReference type="EMBL" id="JPPY01000148">
    <property type="protein sequence ID" value="KND31510.1"/>
    <property type="molecule type" value="Genomic_DNA"/>
</dbReference>
<gene>
    <name evidence="1" type="ORF">IQ63_26230</name>
</gene>
<dbReference type="AlphaFoldDB" id="A0A0L0K1L0"/>
<organism evidence="1 2">
    <name type="scientific">Streptomyces acidiscabies</name>
    <dbReference type="NCBI Taxonomy" id="42234"/>
    <lineage>
        <taxon>Bacteria</taxon>
        <taxon>Bacillati</taxon>
        <taxon>Actinomycetota</taxon>
        <taxon>Actinomycetes</taxon>
        <taxon>Kitasatosporales</taxon>
        <taxon>Streptomycetaceae</taxon>
        <taxon>Streptomyces</taxon>
    </lineage>
</organism>